<dbReference type="InterPro" id="IPR013766">
    <property type="entry name" value="Thioredoxin_domain"/>
</dbReference>
<protein>
    <submittedName>
        <fullName evidence="7">SCO family protein</fullName>
    </submittedName>
</protein>
<name>A0A4P6L5Z1_9BURK</name>
<keyword evidence="3" id="KW-0479">Metal-binding</keyword>
<dbReference type="KEGG" id="plue:EWM63_28090"/>
<reference evidence="7 8" key="1">
    <citation type="submission" date="2019-02" db="EMBL/GenBank/DDBJ databases">
        <title>Draft Genome Sequences of Six Type Strains of the Genus Massilia.</title>
        <authorList>
            <person name="Miess H."/>
            <person name="Frediansyhah A."/>
            <person name="Gross H."/>
        </authorList>
    </citation>
    <scope>NUCLEOTIDE SEQUENCE [LARGE SCALE GENOMIC DNA]</scope>
    <source>
        <strain evidence="7 8">DSM 17473</strain>
    </source>
</reference>
<evidence type="ECO:0000256" key="4">
    <source>
        <dbReference type="PIRSR" id="PIRSR603782-2"/>
    </source>
</evidence>
<dbReference type="CDD" id="cd02968">
    <property type="entry name" value="SCO"/>
    <property type="match status" value="1"/>
</dbReference>
<feature type="binding site" evidence="3">
    <location>
        <position position="63"/>
    </location>
    <ligand>
        <name>Cu cation</name>
        <dbReference type="ChEBI" id="CHEBI:23378"/>
    </ligand>
</feature>
<gene>
    <name evidence="7" type="ORF">EWM63_28090</name>
</gene>
<evidence type="ECO:0000313" key="7">
    <source>
        <dbReference type="EMBL" id="QBE66358.1"/>
    </source>
</evidence>
<feature type="signal peptide" evidence="5">
    <location>
        <begin position="1"/>
        <end position="17"/>
    </location>
</feature>
<dbReference type="OrthoDB" id="9790194at2"/>
<dbReference type="InterPro" id="IPR036249">
    <property type="entry name" value="Thioredoxin-like_sf"/>
</dbReference>
<evidence type="ECO:0000256" key="5">
    <source>
        <dbReference type="SAM" id="SignalP"/>
    </source>
</evidence>
<evidence type="ECO:0000313" key="8">
    <source>
        <dbReference type="Proteomes" id="UP000290637"/>
    </source>
</evidence>
<feature type="disulfide bond" description="Redox-active" evidence="4">
    <location>
        <begin position="63"/>
        <end position="67"/>
    </location>
</feature>
<dbReference type="Proteomes" id="UP000290637">
    <property type="component" value="Chromosome"/>
</dbReference>
<dbReference type="PANTHER" id="PTHR12151">
    <property type="entry name" value="ELECTRON TRANSPORT PROTIN SCO1/SENC FAMILY MEMBER"/>
    <property type="match status" value="1"/>
</dbReference>
<dbReference type="Gene3D" id="3.40.30.10">
    <property type="entry name" value="Glutaredoxin"/>
    <property type="match status" value="1"/>
</dbReference>
<keyword evidence="5" id="KW-0732">Signal</keyword>
<sequence length="188" mass="20627">MKTLILALLLCTGAAYAQQLKSGIFEPPRPAPEISLPASTGKPFRLTDLRGKVVVLEFGFSHCQTVCPVSLAALAEAKKLVGPAARDVKVLFISVDPERDTPESLRTYLAQFDPTFIGITGTRDQIAQLLKDYGITARKHPIDGGGDYSMSHSSYLYFIDRQGRQRAMMPFGRPAREIAHDLAILLKP</sequence>
<dbReference type="GO" id="GO:0046872">
    <property type="term" value="F:metal ion binding"/>
    <property type="evidence" value="ECO:0007669"/>
    <property type="project" value="UniProtKB-KW"/>
</dbReference>
<dbReference type="RefSeq" id="WP_130189466.1">
    <property type="nucleotide sequence ID" value="NZ_CP035913.1"/>
</dbReference>
<dbReference type="EMBL" id="CP035913">
    <property type="protein sequence ID" value="QBE66358.1"/>
    <property type="molecule type" value="Genomic_DNA"/>
</dbReference>
<keyword evidence="4" id="KW-1015">Disulfide bond</keyword>
<evidence type="ECO:0000256" key="1">
    <source>
        <dbReference type="ARBA" id="ARBA00010996"/>
    </source>
</evidence>
<feature type="binding site" evidence="3">
    <location>
        <position position="67"/>
    </location>
    <ligand>
        <name>Cu cation</name>
        <dbReference type="ChEBI" id="CHEBI:23378"/>
    </ligand>
</feature>
<dbReference type="PROSITE" id="PS51352">
    <property type="entry name" value="THIOREDOXIN_2"/>
    <property type="match status" value="1"/>
</dbReference>
<accession>A0A4P6L5Z1</accession>
<keyword evidence="2 3" id="KW-0186">Copper</keyword>
<feature type="chain" id="PRO_5020598365" evidence="5">
    <location>
        <begin position="18"/>
        <end position="188"/>
    </location>
</feature>
<keyword evidence="8" id="KW-1185">Reference proteome</keyword>
<feature type="binding site" evidence="3">
    <location>
        <position position="152"/>
    </location>
    <ligand>
        <name>Cu cation</name>
        <dbReference type="ChEBI" id="CHEBI:23378"/>
    </ligand>
</feature>
<dbReference type="Pfam" id="PF02630">
    <property type="entry name" value="SCO1-SenC"/>
    <property type="match status" value="1"/>
</dbReference>
<feature type="domain" description="Thioredoxin" evidence="6">
    <location>
        <begin position="25"/>
        <end position="187"/>
    </location>
</feature>
<organism evidence="7 8">
    <name type="scientific">Pseudoduganella lutea</name>
    <dbReference type="NCBI Taxonomy" id="321985"/>
    <lineage>
        <taxon>Bacteria</taxon>
        <taxon>Pseudomonadati</taxon>
        <taxon>Pseudomonadota</taxon>
        <taxon>Betaproteobacteria</taxon>
        <taxon>Burkholderiales</taxon>
        <taxon>Oxalobacteraceae</taxon>
        <taxon>Telluria group</taxon>
        <taxon>Pseudoduganella</taxon>
    </lineage>
</organism>
<dbReference type="AlphaFoldDB" id="A0A4P6L5Z1"/>
<evidence type="ECO:0000256" key="2">
    <source>
        <dbReference type="ARBA" id="ARBA00023008"/>
    </source>
</evidence>
<evidence type="ECO:0000256" key="3">
    <source>
        <dbReference type="PIRSR" id="PIRSR603782-1"/>
    </source>
</evidence>
<dbReference type="PANTHER" id="PTHR12151:SF25">
    <property type="entry name" value="LINALOOL DEHYDRATASE_ISOMERASE DOMAIN-CONTAINING PROTEIN"/>
    <property type="match status" value="1"/>
</dbReference>
<evidence type="ECO:0000259" key="6">
    <source>
        <dbReference type="PROSITE" id="PS51352"/>
    </source>
</evidence>
<proteinExistence type="inferred from homology"/>
<dbReference type="SUPFAM" id="SSF52833">
    <property type="entry name" value="Thioredoxin-like"/>
    <property type="match status" value="1"/>
</dbReference>
<comment type="similarity">
    <text evidence="1">Belongs to the SCO1/2 family.</text>
</comment>
<dbReference type="InterPro" id="IPR003782">
    <property type="entry name" value="SCO1/SenC"/>
</dbReference>